<feature type="binding site" evidence="9">
    <location>
        <position position="77"/>
    </location>
    <ligand>
        <name>Zn(2+)</name>
        <dbReference type="ChEBI" id="CHEBI:29105"/>
        <note>catalytic</note>
    </ligand>
</feature>
<feature type="binding site" evidence="9">
    <location>
        <position position="80"/>
    </location>
    <ligand>
        <name>GTP</name>
        <dbReference type="ChEBI" id="CHEBI:37565"/>
    </ligand>
</feature>
<dbReference type="PATRIC" id="fig|883126.3.peg.2301"/>
<feature type="binding site" evidence="9">
    <location>
        <position position="124"/>
    </location>
    <ligand>
        <name>GTP</name>
        <dbReference type="ChEBI" id="CHEBI:37565"/>
    </ligand>
</feature>
<dbReference type="EMBL" id="AGZI01000026">
    <property type="protein sequence ID" value="EKU82644.1"/>
    <property type="molecule type" value="Genomic_DNA"/>
</dbReference>
<dbReference type="OrthoDB" id="9793111at2"/>
<dbReference type="UniPathway" id="UPA00275">
    <property type="reaction ID" value="UER00400"/>
</dbReference>
<keyword evidence="3 9" id="KW-0479">Metal-binding</keyword>
<comment type="cofactor">
    <cofactor evidence="9">
        <name>Zn(2+)</name>
        <dbReference type="ChEBI" id="CHEBI:29105"/>
    </cofactor>
    <text evidence="9">Binds 1 zinc ion per subunit.</text>
</comment>
<dbReference type="GO" id="GO:0009231">
    <property type="term" value="P:riboflavin biosynthetic process"/>
    <property type="evidence" value="ECO:0007669"/>
    <property type="project" value="UniProtKB-UniRule"/>
</dbReference>
<protein>
    <recommendedName>
        <fullName evidence="9">GTP cyclohydrolase-2</fullName>
        <ecNumber evidence="9">3.5.4.25</ecNumber>
    </recommendedName>
    <alternativeName>
        <fullName evidence="9">GTP cyclohydrolase II</fullName>
    </alternativeName>
</protein>
<feature type="binding site" evidence="9">
    <location>
        <position position="164"/>
    </location>
    <ligand>
        <name>GTP</name>
        <dbReference type="ChEBI" id="CHEBI:37565"/>
    </ligand>
</feature>
<dbReference type="NCBIfam" id="TIGR00505">
    <property type="entry name" value="ribA"/>
    <property type="match status" value="1"/>
</dbReference>
<dbReference type="GO" id="GO:0008270">
    <property type="term" value="F:zinc ion binding"/>
    <property type="evidence" value="ECO:0007669"/>
    <property type="project" value="UniProtKB-UniRule"/>
</dbReference>
<dbReference type="SUPFAM" id="SSF142695">
    <property type="entry name" value="RibA-like"/>
    <property type="match status" value="1"/>
</dbReference>
<evidence type="ECO:0000313" key="12">
    <source>
        <dbReference type="Proteomes" id="UP000009874"/>
    </source>
</evidence>
<keyword evidence="7 9" id="KW-0342">GTP-binding</keyword>
<proteinExistence type="inferred from homology"/>
<dbReference type="Pfam" id="PF00925">
    <property type="entry name" value="GTP_cyclohydro2"/>
    <property type="match status" value="1"/>
</dbReference>
<dbReference type="eggNOG" id="COG0807">
    <property type="taxonomic scope" value="Bacteria"/>
</dbReference>
<accession>K9DD64</accession>
<comment type="catalytic activity">
    <reaction evidence="8 9">
        <text>GTP + 4 H2O = 2,5-diamino-6-hydroxy-4-(5-phosphoribosylamino)-pyrimidine + formate + 2 phosphate + 3 H(+)</text>
        <dbReference type="Rhea" id="RHEA:23704"/>
        <dbReference type="ChEBI" id="CHEBI:15377"/>
        <dbReference type="ChEBI" id="CHEBI:15378"/>
        <dbReference type="ChEBI" id="CHEBI:15740"/>
        <dbReference type="ChEBI" id="CHEBI:37565"/>
        <dbReference type="ChEBI" id="CHEBI:43474"/>
        <dbReference type="ChEBI" id="CHEBI:58614"/>
        <dbReference type="EC" id="3.5.4.25"/>
    </reaction>
</comment>
<dbReference type="InterPro" id="IPR032677">
    <property type="entry name" value="GTP_cyclohydro_II"/>
</dbReference>
<dbReference type="STRING" id="47229.LO55_2994"/>
<dbReference type="AlphaFoldDB" id="K9DD64"/>
<evidence type="ECO:0000313" key="11">
    <source>
        <dbReference type="EMBL" id="EKU82644.1"/>
    </source>
</evidence>
<evidence type="ECO:0000256" key="1">
    <source>
        <dbReference type="ARBA" id="ARBA00004853"/>
    </source>
</evidence>
<comment type="similarity">
    <text evidence="9">Belongs to the GTP cyclohydrolase II family.</text>
</comment>
<evidence type="ECO:0000256" key="2">
    <source>
        <dbReference type="ARBA" id="ARBA00022619"/>
    </source>
</evidence>
<evidence type="ECO:0000256" key="7">
    <source>
        <dbReference type="ARBA" id="ARBA00023134"/>
    </source>
</evidence>
<feature type="domain" description="GTP cyclohydrolase II" evidence="10">
    <location>
        <begin position="18"/>
        <end position="180"/>
    </location>
</feature>
<organism evidence="11 12">
    <name type="scientific">Massilia timonae CCUG 45783</name>
    <dbReference type="NCBI Taxonomy" id="883126"/>
    <lineage>
        <taxon>Bacteria</taxon>
        <taxon>Pseudomonadati</taxon>
        <taxon>Pseudomonadota</taxon>
        <taxon>Betaproteobacteria</taxon>
        <taxon>Burkholderiales</taxon>
        <taxon>Oxalobacteraceae</taxon>
        <taxon>Telluria group</taxon>
        <taxon>Massilia</taxon>
    </lineage>
</organism>
<feature type="binding site" evidence="9">
    <location>
        <position position="64"/>
    </location>
    <ligand>
        <name>Zn(2+)</name>
        <dbReference type="ChEBI" id="CHEBI:29105"/>
        <note>catalytic</note>
    </ligand>
</feature>
<evidence type="ECO:0000256" key="3">
    <source>
        <dbReference type="ARBA" id="ARBA00022723"/>
    </source>
</evidence>
<evidence type="ECO:0000256" key="5">
    <source>
        <dbReference type="ARBA" id="ARBA00022801"/>
    </source>
</evidence>
<reference evidence="11 12" key="1">
    <citation type="submission" date="2012-09" db="EMBL/GenBank/DDBJ databases">
        <title>The Genome Sequence of Massilia timonae CCUG 45783.</title>
        <authorList>
            <consortium name="The Broad Institute Genome Sequencing Platform"/>
            <person name="Earl A."/>
            <person name="Ward D."/>
            <person name="Feldgarden M."/>
            <person name="Gevers D."/>
            <person name="Huys G."/>
            <person name="Walker B."/>
            <person name="Young S.K."/>
            <person name="Zeng Q."/>
            <person name="Gargeya S."/>
            <person name="Fitzgerald M."/>
            <person name="Haas B."/>
            <person name="Abouelleil A."/>
            <person name="Alvarado L."/>
            <person name="Arachchi H.M."/>
            <person name="Berlin A.M."/>
            <person name="Chapman S.B."/>
            <person name="Goldberg J."/>
            <person name="Griggs A."/>
            <person name="Gujja S."/>
            <person name="Hansen M."/>
            <person name="Howarth C."/>
            <person name="Imamovic A."/>
            <person name="Larimer J."/>
            <person name="McCowen C."/>
            <person name="Montmayeur A."/>
            <person name="Murphy C."/>
            <person name="Neiman D."/>
            <person name="Pearson M."/>
            <person name="Priest M."/>
            <person name="Roberts A."/>
            <person name="Saif S."/>
            <person name="Shea T."/>
            <person name="Sisk P."/>
            <person name="Sykes S."/>
            <person name="Wortman J."/>
            <person name="Nusbaum C."/>
            <person name="Birren B."/>
        </authorList>
    </citation>
    <scope>NUCLEOTIDE SEQUENCE [LARGE SCALE GENOMIC DNA]</scope>
    <source>
        <strain evidence="11 12">CCUG 45783</strain>
    </source>
</reference>
<dbReference type="InterPro" id="IPR000926">
    <property type="entry name" value="RibA"/>
</dbReference>
<evidence type="ECO:0000259" key="10">
    <source>
        <dbReference type="Pfam" id="PF00925"/>
    </source>
</evidence>
<keyword evidence="6 9" id="KW-0862">Zinc</keyword>
<evidence type="ECO:0000256" key="6">
    <source>
        <dbReference type="ARBA" id="ARBA00022833"/>
    </source>
</evidence>
<dbReference type="GO" id="GO:0005829">
    <property type="term" value="C:cytosol"/>
    <property type="evidence" value="ECO:0007669"/>
    <property type="project" value="TreeGrafter"/>
</dbReference>
<feature type="active site" description="Proton acceptor" evidence="9">
    <location>
        <position position="136"/>
    </location>
</feature>
<gene>
    <name evidence="9" type="primary">ribA</name>
    <name evidence="11" type="ORF">HMPREF9710_02271</name>
</gene>
<keyword evidence="12" id="KW-1185">Reference proteome</keyword>
<dbReference type="EC" id="3.5.4.25" evidence="9"/>
<dbReference type="Proteomes" id="UP000009874">
    <property type="component" value="Unassembled WGS sequence"/>
</dbReference>
<dbReference type="GO" id="GO:0005525">
    <property type="term" value="F:GTP binding"/>
    <property type="evidence" value="ECO:0007669"/>
    <property type="project" value="UniProtKB-KW"/>
</dbReference>
<dbReference type="NCBIfam" id="NF001591">
    <property type="entry name" value="PRK00393.1"/>
    <property type="match status" value="1"/>
</dbReference>
<keyword evidence="4 9" id="KW-0547">Nucleotide-binding</keyword>
<keyword evidence="5 9" id="KW-0378">Hydrolase</keyword>
<feature type="binding site" evidence="9">
    <location>
        <position position="159"/>
    </location>
    <ligand>
        <name>GTP</name>
        <dbReference type="ChEBI" id="CHEBI:37565"/>
    </ligand>
</feature>
<dbReference type="GO" id="GO:0003935">
    <property type="term" value="F:GTP cyclohydrolase II activity"/>
    <property type="evidence" value="ECO:0007669"/>
    <property type="project" value="UniProtKB-UniRule"/>
</dbReference>
<comment type="function">
    <text evidence="9">Catalyzes the conversion of GTP to 2,5-diamino-6-ribosylamino-4(3H)-pyrimidinone 5'-phosphate (DARP), formate and pyrophosphate.</text>
</comment>
<comment type="pathway">
    <text evidence="1 9">Cofactor biosynthesis; riboflavin biosynthesis; 5-amino-6-(D-ribitylamino)uracil from GTP: step 1/4.</text>
</comment>
<dbReference type="CDD" id="cd00641">
    <property type="entry name" value="GTP_cyclohydro2"/>
    <property type="match status" value="1"/>
</dbReference>
<dbReference type="PANTHER" id="PTHR21327:SF18">
    <property type="entry name" value="3,4-DIHYDROXY-2-BUTANONE 4-PHOSPHATE SYNTHASE"/>
    <property type="match status" value="1"/>
</dbReference>
<sequence>MQATAALTPPSLLDYATSCALPTPWAQFTLHAWVEPATGKEHLAMALGDLSTGEPVLARVHSECLTGDVMFSQRCDCGAQLEGALQRIAEEGRGILLYLRQEGRGIGLVNKIRAYRLQEAGADTVEANLQLGFHADARNYELCRPMLEQFGIKSVRLMTNNPRKIDALNRIGVTVAERVPLLVNRNAYNNSYLNTKQAKLGHMMAPLTAVEQGEKALVEPANTPESTPTLP</sequence>
<dbReference type="HAMAP" id="MF_00179">
    <property type="entry name" value="RibA"/>
    <property type="match status" value="1"/>
</dbReference>
<evidence type="ECO:0000256" key="9">
    <source>
        <dbReference type="HAMAP-Rule" id="MF_00179"/>
    </source>
</evidence>
<dbReference type="FunFam" id="3.40.50.10990:FF:000002">
    <property type="entry name" value="GTP cyclohydrolase-2"/>
    <property type="match status" value="1"/>
</dbReference>
<dbReference type="InterPro" id="IPR036144">
    <property type="entry name" value="RibA-like_sf"/>
</dbReference>
<dbReference type="Gene3D" id="3.40.50.10990">
    <property type="entry name" value="GTP cyclohydrolase II"/>
    <property type="match status" value="1"/>
</dbReference>
<feature type="active site" description="Nucleophile" evidence="9">
    <location>
        <position position="138"/>
    </location>
</feature>
<evidence type="ECO:0000256" key="4">
    <source>
        <dbReference type="ARBA" id="ARBA00022741"/>
    </source>
</evidence>
<evidence type="ECO:0000256" key="8">
    <source>
        <dbReference type="ARBA" id="ARBA00049295"/>
    </source>
</evidence>
<feature type="binding site" evidence="9">
    <location>
        <begin position="102"/>
        <end position="104"/>
    </location>
    <ligand>
        <name>GTP</name>
        <dbReference type="ChEBI" id="CHEBI:37565"/>
    </ligand>
</feature>
<name>K9DD64_9BURK</name>
<dbReference type="HOGENOM" id="CLU_020273_2_1_4"/>
<feature type="binding site" evidence="9">
    <location>
        <begin position="59"/>
        <end position="63"/>
    </location>
    <ligand>
        <name>GTP</name>
        <dbReference type="ChEBI" id="CHEBI:37565"/>
    </ligand>
</feature>
<dbReference type="PANTHER" id="PTHR21327">
    <property type="entry name" value="GTP CYCLOHYDROLASE II-RELATED"/>
    <property type="match status" value="1"/>
</dbReference>
<dbReference type="GO" id="GO:0008686">
    <property type="term" value="F:3,4-dihydroxy-2-butanone-4-phosphate synthase activity"/>
    <property type="evidence" value="ECO:0007669"/>
    <property type="project" value="TreeGrafter"/>
</dbReference>
<keyword evidence="2 9" id="KW-0686">Riboflavin biosynthesis</keyword>
<comment type="caution">
    <text evidence="11">The sequence shown here is derived from an EMBL/GenBank/DDBJ whole genome shotgun (WGS) entry which is preliminary data.</text>
</comment>
<feature type="binding site" evidence="9">
    <location>
        <position position="75"/>
    </location>
    <ligand>
        <name>Zn(2+)</name>
        <dbReference type="ChEBI" id="CHEBI:29105"/>
        <note>catalytic</note>
    </ligand>
</feature>
<dbReference type="RefSeq" id="WP_005666484.1">
    <property type="nucleotide sequence ID" value="NZ_JH992923.1"/>
</dbReference>